<organism evidence="2 3">
    <name type="scientific">Thelephora terrestris</name>
    <dbReference type="NCBI Taxonomy" id="56493"/>
    <lineage>
        <taxon>Eukaryota</taxon>
        <taxon>Fungi</taxon>
        <taxon>Dikarya</taxon>
        <taxon>Basidiomycota</taxon>
        <taxon>Agaricomycotina</taxon>
        <taxon>Agaricomycetes</taxon>
        <taxon>Thelephorales</taxon>
        <taxon>Thelephoraceae</taxon>
        <taxon>Thelephora</taxon>
    </lineage>
</organism>
<comment type="caution">
    <text evidence="2">The sequence shown here is derived from an EMBL/GenBank/DDBJ whole genome shotgun (WGS) entry which is preliminary data.</text>
</comment>
<reference evidence="2" key="2">
    <citation type="submission" date="2020-11" db="EMBL/GenBank/DDBJ databases">
        <authorList>
            <consortium name="DOE Joint Genome Institute"/>
            <person name="Kuo A."/>
            <person name="Miyauchi S."/>
            <person name="Kiss E."/>
            <person name="Drula E."/>
            <person name="Kohler A."/>
            <person name="Sanchez-Garcia M."/>
            <person name="Andreopoulos B."/>
            <person name="Barry K.W."/>
            <person name="Bonito G."/>
            <person name="Buee M."/>
            <person name="Carver A."/>
            <person name="Chen C."/>
            <person name="Cichocki N."/>
            <person name="Clum A."/>
            <person name="Culley D."/>
            <person name="Crous P.W."/>
            <person name="Fauchery L."/>
            <person name="Girlanda M."/>
            <person name="Hayes R."/>
            <person name="Keri Z."/>
            <person name="Labutti K."/>
            <person name="Lipzen A."/>
            <person name="Lombard V."/>
            <person name="Magnuson J."/>
            <person name="Maillard F."/>
            <person name="Morin E."/>
            <person name="Murat C."/>
            <person name="Nolan M."/>
            <person name="Ohm R."/>
            <person name="Pangilinan J."/>
            <person name="Pereira M."/>
            <person name="Perotto S."/>
            <person name="Peter M."/>
            <person name="Riley R."/>
            <person name="Sitrit Y."/>
            <person name="Stielow B."/>
            <person name="Szollosi G."/>
            <person name="Zifcakova L."/>
            <person name="Stursova M."/>
            <person name="Spatafora J.W."/>
            <person name="Tedersoo L."/>
            <person name="Vaario L.-M."/>
            <person name="Yamada A."/>
            <person name="Yan M."/>
            <person name="Wang P."/>
            <person name="Xu J."/>
            <person name="Bruns T."/>
            <person name="Baldrian P."/>
            <person name="Vilgalys R."/>
            <person name="Henrissat B."/>
            <person name="Grigoriev I.V."/>
            <person name="Hibbett D."/>
            <person name="Nagy L.G."/>
            <person name="Martin F.M."/>
        </authorList>
    </citation>
    <scope>NUCLEOTIDE SEQUENCE</scope>
    <source>
        <strain evidence="2">UH-Tt-Lm1</strain>
    </source>
</reference>
<evidence type="ECO:0000256" key="1">
    <source>
        <dbReference type="SAM" id="MobiDB-lite"/>
    </source>
</evidence>
<keyword evidence="3" id="KW-1185">Reference proteome</keyword>
<dbReference type="EMBL" id="WIUZ02000009">
    <property type="protein sequence ID" value="KAF9783820.1"/>
    <property type="molecule type" value="Genomic_DNA"/>
</dbReference>
<sequence>MTRPGSGLPIEDFEMEDGERYKEDRNYSEREGKDSMAVDGPSLPFTETGGPRNRATKEDKDWEEKSSYSDTSWNFLIMRRTTLFPLPSAFPTKSIPPLRIIYHPRWSYSKLPCNWKKFVRMS</sequence>
<evidence type="ECO:0000313" key="3">
    <source>
        <dbReference type="Proteomes" id="UP000736335"/>
    </source>
</evidence>
<feature type="compositionally biased region" description="Basic and acidic residues" evidence="1">
    <location>
        <begin position="18"/>
        <end position="36"/>
    </location>
</feature>
<feature type="compositionally biased region" description="Basic and acidic residues" evidence="1">
    <location>
        <begin position="55"/>
        <end position="65"/>
    </location>
</feature>
<name>A0A9P6HE39_9AGAM</name>
<accession>A0A9P6HE39</accession>
<proteinExistence type="predicted"/>
<evidence type="ECO:0000313" key="2">
    <source>
        <dbReference type="EMBL" id="KAF9783820.1"/>
    </source>
</evidence>
<dbReference type="Proteomes" id="UP000736335">
    <property type="component" value="Unassembled WGS sequence"/>
</dbReference>
<dbReference type="AlphaFoldDB" id="A0A9P6HE39"/>
<feature type="region of interest" description="Disordered" evidence="1">
    <location>
        <begin position="1"/>
        <end position="65"/>
    </location>
</feature>
<gene>
    <name evidence="2" type="ORF">BJ322DRAFT_1021601</name>
</gene>
<reference evidence="2" key="1">
    <citation type="journal article" date="2020" name="Nat. Commun.">
        <title>Large-scale genome sequencing of mycorrhizal fungi provides insights into the early evolution of symbiotic traits.</title>
        <authorList>
            <person name="Miyauchi S."/>
            <person name="Kiss E."/>
            <person name="Kuo A."/>
            <person name="Drula E."/>
            <person name="Kohler A."/>
            <person name="Sanchez-Garcia M."/>
            <person name="Morin E."/>
            <person name="Andreopoulos B."/>
            <person name="Barry K.W."/>
            <person name="Bonito G."/>
            <person name="Buee M."/>
            <person name="Carver A."/>
            <person name="Chen C."/>
            <person name="Cichocki N."/>
            <person name="Clum A."/>
            <person name="Culley D."/>
            <person name="Crous P.W."/>
            <person name="Fauchery L."/>
            <person name="Girlanda M."/>
            <person name="Hayes R.D."/>
            <person name="Keri Z."/>
            <person name="LaButti K."/>
            <person name="Lipzen A."/>
            <person name="Lombard V."/>
            <person name="Magnuson J."/>
            <person name="Maillard F."/>
            <person name="Murat C."/>
            <person name="Nolan M."/>
            <person name="Ohm R.A."/>
            <person name="Pangilinan J."/>
            <person name="Pereira M.F."/>
            <person name="Perotto S."/>
            <person name="Peter M."/>
            <person name="Pfister S."/>
            <person name="Riley R."/>
            <person name="Sitrit Y."/>
            <person name="Stielow J.B."/>
            <person name="Szollosi G."/>
            <person name="Zifcakova L."/>
            <person name="Stursova M."/>
            <person name="Spatafora J.W."/>
            <person name="Tedersoo L."/>
            <person name="Vaario L.M."/>
            <person name="Yamada A."/>
            <person name="Yan M."/>
            <person name="Wang P."/>
            <person name="Xu J."/>
            <person name="Bruns T."/>
            <person name="Baldrian P."/>
            <person name="Vilgalys R."/>
            <person name="Dunand C."/>
            <person name="Henrissat B."/>
            <person name="Grigoriev I.V."/>
            <person name="Hibbett D."/>
            <person name="Nagy L.G."/>
            <person name="Martin F.M."/>
        </authorList>
    </citation>
    <scope>NUCLEOTIDE SEQUENCE</scope>
    <source>
        <strain evidence="2">UH-Tt-Lm1</strain>
    </source>
</reference>
<protein>
    <submittedName>
        <fullName evidence="2">Uncharacterized protein</fullName>
    </submittedName>
</protein>